<protein>
    <submittedName>
        <fullName evidence="1">Uncharacterized protein</fullName>
    </submittedName>
</protein>
<sequence length="124" mass="14289">MLEKPMDNAHFLKPEPVHDRFDVHHKAVYGEVIRVSIGQPESSRIKPDEGGPLSRGCERHTQRVDLPLCLKVGKWHDQEQHRRPLTDRVVGDAHPVARLRVLDVWLHQSRHLTSYSRTGSSNPR</sequence>
<proteinExistence type="predicted"/>
<dbReference type="AlphaFoldDB" id="A0A0F9AEK1"/>
<comment type="caution">
    <text evidence="1">The sequence shown here is derived from an EMBL/GenBank/DDBJ whole genome shotgun (WGS) entry which is preliminary data.</text>
</comment>
<evidence type="ECO:0000313" key="1">
    <source>
        <dbReference type="EMBL" id="KKK76869.1"/>
    </source>
</evidence>
<gene>
    <name evidence="1" type="ORF">LCGC14_2859300</name>
</gene>
<accession>A0A0F9AEK1</accession>
<dbReference type="EMBL" id="LAZR01055218">
    <property type="protein sequence ID" value="KKK76869.1"/>
    <property type="molecule type" value="Genomic_DNA"/>
</dbReference>
<name>A0A0F9AEK1_9ZZZZ</name>
<organism evidence="1">
    <name type="scientific">marine sediment metagenome</name>
    <dbReference type="NCBI Taxonomy" id="412755"/>
    <lineage>
        <taxon>unclassified sequences</taxon>
        <taxon>metagenomes</taxon>
        <taxon>ecological metagenomes</taxon>
    </lineage>
</organism>
<reference evidence="1" key="1">
    <citation type="journal article" date="2015" name="Nature">
        <title>Complex archaea that bridge the gap between prokaryotes and eukaryotes.</title>
        <authorList>
            <person name="Spang A."/>
            <person name="Saw J.H."/>
            <person name="Jorgensen S.L."/>
            <person name="Zaremba-Niedzwiedzka K."/>
            <person name="Martijn J."/>
            <person name="Lind A.E."/>
            <person name="van Eijk R."/>
            <person name="Schleper C."/>
            <person name="Guy L."/>
            <person name="Ettema T.J."/>
        </authorList>
    </citation>
    <scope>NUCLEOTIDE SEQUENCE</scope>
</reference>
<feature type="non-terminal residue" evidence="1">
    <location>
        <position position="124"/>
    </location>
</feature>